<dbReference type="PRINTS" id="PR01078">
    <property type="entry name" value="AMINACHANNEL"/>
</dbReference>
<dbReference type="Gene3D" id="1.10.287.820">
    <property type="entry name" value="Acid-sensing ion channel domain"/>
    <property type="match status" value="1"/>
</dbReference>
<dbReference type="PANTHER" id="PTHR11690:SF288">
    <property type="entry name" value="AMILORIDE-SENSITIVE NA+ CHANNEL-RELATED"/>
    <property type="match status" value="1"/>
</dbReference>
<evidence type="ECO:0000256" key="9">
    <source>
        <dbReference type="ARBA" id="ARBA00023136"/>
    </source>
</evidence>
<evidence type="ECO:0000256" key="11">
    <source>
        <dbReference type="ARBA" id="ARBA00023303"/>
    </source>
</evidence>
<keyword evidence="10 12" id="KW-0739">Sodium transport</keyword>
<keyword evidence="8 12" id="KW-0406">Ion transport</keyword>
<evidence type="ECO:0000256" key="6">
    <source>
        <dbReference type="ARBA" id="ARBA00022989"/>
    </source>
</evidence>
<evidence type="ECO:0000256" key="14">
    <source>
        <dbReference type="SAM" id="Phobius"/>
    </source>
</evidence>
<keyword evidence="7" id="KW-0915">Sodium</keyword>
<gene>
    <name evidence="15" type="ORF">CCAP1982_LOCUS23411</name>
</gene>
<keyword evidence="6 14" id="KW-1133">Transmembrane helix</keyword>
<proteinExistence type="inferred from homology"/>
<dbReference type="AlphaFoldDB" id="A0A811VK00"/>
<keyword evidence="5 12" id="KW-0812">Transmembrane</keyword>
<dbReference type="InterPro" id="IPR020903">
    <property type="entry name" value="ENaC_CS"/>
</dbReference>
<evidence type="ECO:0000256" key="10">
    <source>
        <dbReference type="ARBA" id="ARBA00023201"/>
    </source>
</evidence>
<dbReference type="OrthoDB" id="6021021at2759"/>
<evidence type="ECO:0000256" key="8">
    <source>
        <dbReference type="ARBA" id="ARBA00023065"/>
    </source>
</evidence>
<evidence type="ECO:0000256" key="2">
    <source>
        <dbReference type="ARBA" id="ARBA00007193"/>
    </source>
</evidence>
<reference evidence="15" key="1">
    <citation type="submission" date="2020-11" db="EMBL/GenBank/DDBJ databases">
        <authorList>
            <person name="Whitehead M."/>
        </authorList>
    </citation>
    <scope>NUCLEOTIDE SEQUENCE</scope>
    <source>
        <strain evidence="15">EGII</strain>
    </source>
</reference>
<keyword evidence="9 14" id="KW-0472">Membrane</keyword>
<dbReference type="Proteomes" id="UP000606786">
    <property type="component" value="Unassembled WGS sequence"/>
</dbReference>
<evidence type="ECO:0000256" key="13">
    <source>
        <dbReference type="SAM" id="MobiDB-lite"/>
    </source>
</evidence>
<evidence type="ECO:0000256" key="1">
    <source>
        <dbReference type="ARBA" id="ARBA00004141"/>
    </source>
</evidence>
<feature type="region of interest" description="Disordered" evidence="13">
    <location>
        <begin position="1"/>
        <end position="24"/>
    </location>
</feature>
<dbReference type="InterPro" id="IPR001873">
    <property type="entry name" value="ENaC"/>
</dbReference>
<organism evidence="15 16">
    <name type="scientific">Ceratitis capitata</name>
    <name type="common">Mediterranean fruit fly</name>
    <name type="synonym">Tephritis capitata</name>
    <dbReference type="NCBI Taxonomy" id="7213"/>
    <lineage>
        <taxon>Eukaryota</taxon>
        <taxon>Metazoa</taxon>
        <taxon>Ecdysozoa</taxon>
        <taxon>Arthropoda</taxon>
        <taxon>Hexapoda</taxon>
        <taxon>Insecta</taxon>
        <taxon>Pterygota</taxon>
        <taxon>Neoptera</taxon>
        <taxon>Endopterygota</taxon>
        <taxon>Diptera</taxon>
        <taxon>Brachycera</taxon>
        <taxon>Muscomorpha</taxon>
        <taxon>Tephritoidea</taxon>
        <taxon>Tephritidae</taxon>
        <taxon>Ceratitis</taxon>
        <taxon>Ceratitis</taxon>
    </lineage>
</organism>
<comment type="caution">
    <text evidence="15">The sequence shown here is derived from an EMBL/GenBank/DDBJ whole genome shotgun (WGS) entry which is preliminary data.</text>
</comment>
<keyword evidence="4 12" id="KW-0894">Sodium channel</keyword>
<evidence type="ECO:0000256" key="4">
    <source>
        <dbReference type="ARBA" id="ARBA00022461"/>
    </source>
</evidence>
<sequence>MEVSNRGSLSELPPVDSNMLTPSKKASSLSTISGLSEVPSDIIIKSRIKYGSRWSACKGLIMEYSKNTTIHGLRYLVELHRPFYEKLYWFVVLIISVYFAISLIWATYLKWQDTPVILGFDETLVPVHKIPFPTITICPEIKMERNVFDFPNISSRILEEIQKYGRFKNHENLNDEELARFMSTLHICESEVVQRFAPFLPKDIRPDIAQTLVDISISKNETGPFCKWNGRFYFCDKIFNFVPTDEGICYQFNGLQAKDIYRDLSFINYYDEDVVDFNNFFEQLPRFNNLTGNWSLDDGYVGQGYNSYPQRTAFSSARNGFFAFLQGYEHNFEYACRSFKQGYKVFLTSPESVPVTTSNYILVPHGDEVMVSVLPHYVISTDNLHDFSPEKRQCYFNDERYLRYFRSYSQSNCQVECLTNYTINKCGCAKFWMPSRCTWPLVGSAGLSAHLFFLLPFVSEPSEVPVCGVEDISCYDAAQSDLRILIQNQTMQATMDPNMKIICDCMPACTSLDYNVEISSARYELAKTLQAYREVYEHTDFMGSRLSVYFKEHQFTAIKRTVLFSIATLIANWGGILGLFMGISSLSIIELVYFFSVRLFDNLRKRRQTKKRLMKLEAGHEN</sequence>
<evidence type="ECO:0000256" key="12">
    <source>
        <dbReference type="RuleBase" id="RU000679"/>
    </source>
</evidence>
<keyword evidence="16" id="KW-1185">Reference proteome</keyword>
<feature type="transmembrane region" description="Helical" evidence="14">
    <location>
        <begin position="573"/>
        <end position="600"/>
    </location>
</feature>
<comment type="subcellular location">
    <subcellularLocation>
        <location evidence="1">Membrane</location>
        <topology evidence="1">Multi-pass membrane protein</topology>
    </subcellularLocation>
</comment>
<name>A0A811VK00_CERCA</name>
<dbReference type="GO" id="GO:0015280">
    <property type="term" value="F:ligand-gated sodium channel activity"/>
    <property type="evidence" value="ECO:0007669"/>
    <property type="project" value="TreeGrafter"/>
</dbReference>
<dbReference type="PROSITE" id="PS01206">
    <property type="entry name" value="ASC"/>
    <property type="match status" value="1"/>
</dbReference>
<protein>
    <submittedName>
        <fullName evidence="15">(Mediterranean fruit fly) hypothetical protein</fullName>
    </submittedName>
</protein>
<evidence type="ECO:0000256" key="5">
    <source>
        <dbReference type="ARBA" id="ARBA00022692"/>
    </source>
</evidence>
<evidence type="ECO:0000313" key="15">
    <source>
        <dbReference type="EMBL" id="CAD7015471.1"/>
    </source>
</evidence>
<evidence type="ECO:0000313" key="16">
    <source>
        <dbReference type="Proteomes" id="UP000606786"/>
    </source>
</evidence>
<dbReference type="GO" id="GO:0005886">
    <property type="term" value="C:plasma membrane"/>
    <property type="evidence" value="ECO:0007669"/>
    <property type="project" value="TreeGrafter"/>
</dbReference>
<comment type="similarity">
    <text evidence="2 12">Belongs to the amiloride-sensitive sodium channel (TC 1.A.6) family.</text>
</comment>
<evidence type="ECO:0000256" key="7">
    <source>
        <dbReference type="ARBA" id="ARBA00023053"/>
    </source>
</evidence>
<evidence type="ECO:0000256" key="3">
    <source>
        <dbReference type="ARBA" id="ARBA00022448"/>
    </source>
</evidence>
<keyword evidence="11 12" id="KW-0407">Ion channel</keyword>
<keyword evidence="3 12" id="KW-0813">Transport</keyword>
<accession>A0A811VK00</accession>
<dbReference type="EMBL" id="CAJHJT010000056">
    <property type="protein sequence ID" value="CAD7015471.1"/>
    <property type="molecule type" value="Genomic_DNA"/>
</dbReference>
<dbReference type="PANTHER" id="PTHR11690">
    <property type="entry name" value="AMILORIDE-SENSITIVE SODIUM CHANNEL-RELATED"/>
    <property type="match status" value="1"/>
</dbReference>
<feature type="transmembrane region" description="Helical" evidence="14">
    <location>
        <begin position="87"/>
        <end position="108"/>
    </location>
</feature>
<dbReference type="Gene3D" id="1.10.287.770">
    <property type="entry name" value="YojJ-like"/>
    <property type="match status" value="1"/>
</dbReference>
<dbReference type="Pfam" id="PF00858">
    <property type="entry name" value="ASC"/>
    <property type="match status" value="1"/>
</dbReference>